<accession>A0A0J8G4K6</accession>
<keyword evidence="5 8" id="KW-0573">Peptidoglycan synthesis</keyword>
<gene>
    <name evidence="8 10" type="primary">murJ</name>
    <name evidence="10" type="ORF">CLCY_9c00320</name>
</gene>
<comment type="similarity">
    <text evidence="8 9">Belongs to the MurJ/MviN family.</text>
</comment>
<feature type="transmembrane region" description="Helical" evidence="8">
    <location>
        <begin position="276"/>
        <end position="299"/>
    </location>
</feature>
<reference evidence="10 11" key="1">
    <citation type="submission" date="2015-06" db="EMBL/GenBank/DDBJ databases">
        <title>Draft genome sequence of the purine-degrading Clostridium cylindrosporum HC-1 (DSM 605).</title>
        <authorList>
            <person name="Poehlein A."/>
            <person name="Schiel-Bengelsdorf B."/>
            <person name="Bengelsdorf F."/>
            <person name="Daniel R."/>
            <person name="Duerre P."/>
        </authorList>
    </citation>
    <scope>NUCLEOTIDE SEQUENCE [LARGE SCALE GENOMIC DNA]</scope>
    <source>
        <strain evidence="10 11">DSM 605</strain>
    </source>
</reference>
<evidence type="ECO:0000313" key="10">
    <source>
        <dbReference type="EMBL" id="KMT22601.1"/>
    </source>
</evidence>
<feature type="transmembrane region" description="Helical" evidence="8">
    <location>
        <begin position="391"/>
        <end position="410"/>
    </location>
</feature>
<proteinExistence type="inferred from homology"/>
<dbReference type="PANTHER" id="PTHR47019">
    <property type="entry name" value="LIPID II FLIPPASE MURJ"/>
    <property type="match status" value="1"/>
</dbReference>
<evidence type="ECO:0000256" key="9">
    <source>
        <dbReference type="PIRNR" id="PIRNR002869"/>
    </source>
</evidence>
<dbReference type="PRINTS" id="PR01806">
    <property type="entry name" value="VIRFACTRMVIN"/>
</dbReference>
<keyword evidence="7 8" id="KW-0472">Membrane</keyword>
<dbReference type="PANTHER" id="PTHR47019:SF1">
    <property type="entry name" value="LIPID II FLIPPASE MURJ"/>
    <property type="match status" value="1"/>
</dbReference>
<feature type="transmembrane region" description="Helical" evidence="8">
    <location>
        <begin position="60"/>
        <end position="81"/>
    </location>
</feature>
<dbReference type="Pfam" id="PF03023">
    <property type="entry name" value="MurJ"/>
    <property type="match status" value="1"/>
</dbReference>
<dbReference type="InterPro" id="IPR004268">
    <property type="entry name" value="MurJ"/>
</dbReference>
<evidence type="ECO:0000256" key="5">
    <source>
        <dbReference type="ARBA" id="ARBA00022984"/>
    </source>
</evidence>
<dbReference type="GO" id="GO:0071555">
    <property type="term" value="P:cell wall organization"/>
    <property type="evidence" value="ECO:0007669"/>
    <property type="project" value="UniProtKB-UniRule"/>
</dbReference>
<keyword evidence="11" id="KW-1185">Reference proteome</keyword>
<dbReference type="PIRSF" id="PIRSF002869">
    <property type="entry name" value="MviN"/>
    <property type="match status" value="1"/>
</dbReference>
<dbReference type="RefSeq" id="WP_048569809.1">
    <property type="nucleotide sequence ID" value="NZ_LFVU01000006.1"/>
</dbReference>
<evidence type="ECO:0000313" key="11">
    <source>
        <dbReference type="Proteomes" id="UP000036756"/>
    </source>
</evidence>
<organism evidence="10 11">
    <name type="scientific">Clostridium cylindrosporum DSM 605</name>
    <dbReference type="NCBI Taxonomy" id="1121307"/>
    <lineage>
        <taxon>Bacteria</taxon>
        <taxon>Bacillati</taxon>
        <taxon>Bacillota</taxon>
        <taxon>Clostridia</taxon>
        <taxon>Eubacteriales</taxon>
        <taxon>Clostridiaceae</taxon>
        <taxon>Clostridium</taxon>
    </lineage>
</organism>
<keyword evidence="6 8" id="KW-1133">Transmembrane helix</keyword>
<dbReference type="InterPro" id="IPR051050">
    <property type="entry name" value="Lipid_II_flippase_MurJ/MviN"/>
</dbReference>
<evidence type="ECO:0000256" key="2">
    <source>
        <dbReference type="ARBA" id="ARBA00022475"/>
    </source>
</evidence>
<dbReference type="AlphaFoldDB" id="A0A0J8G4K6"/>
<feature type="transmembrane region" description="Helical" evidence="8">
    <location>
        <begin position="458"/>
        <end position="477"/>
    </location>
</feature>
<dbReference type="CDD" id="cd13123">
    <property type="entry name" value="MATE_MurJ_like"/>
    <property type="match status" value="1"/>
</dbReference>
<comment type="pathway">
    <text evidence="8">Cell wall biogenesis; peptidoglycan biosynthesis.</text>
</comment>
<keyword evidence="4 8" id="KW-0133">Cell shape</keyword>
<evidence type="ECO:0000256" key="1">
    <source>
        <dbReference type="ARBA" id="ARBA00004651"/>
    </source>
</evidence>
<feature type="transmembrane region" description="Helical" evidence="8">
    <location>
        <begin position="416"/>
        <end position="437"/>
    </location>
</feature>
<dbReference type="EMBL" id="LFVU01000006">
    <property type="protein sequence ID" value="KMT22601.1"/>
    <property type="molecule type" value="Genomic_DNA"/>
</dbReference>
<name>A0A0J8G4K6_CLOCY</name>
<dbReference type="NCBIfam" id="TIGR01695">
    <property type="entry name" value="murJ_mviN"/>
    <property type="match status" value="1"/>
</dbReference>
<feature type="transmembrane region" description="Helical" evidence="8">
    <location>
        <begin position="193"/>
        <end position="213"/>
    </location>
</feature>
<dbReference type="GO" id="GO:0015648">
    <property type="term" value="F:lipid-linked peptidoglycan transporter activity"/>
    <property type="evidence" value="ECO:0007669"/>
    <property type="project" value="UniProtKB-UniRule"/>
</dbReference>
<feature type="transmembrane region" description="Helical" evidence="8">
    <location>
        <begin position="489"/>
        <end position="509"/>
    </location>
</feature>
<sequence length="531" mass="57578">MVANQGKEENIKRATIIVMLTLFISRLLGFVREVIVASVYGASVQTDAFFAAFTIPDVMFNLLIAGALSSGFMPVFTSYLARGEEKEAWKSANSFITISMIFIIIFNILGMTFARYLVPFVAPGMVKTPAGFELTVNLTQIMFTAVTFTVLAGLLRGILNSYKVFTSPAIGPVLYNVGMILGAMVLGATSLGIYGMTIGVILGAVMNFLVQVPDFRRVGGAKYLKLSLDFKDPGFRRMITLMVPAIIGLSVSQLNIVINQSIASLVGDGYISLVRYANRVMLLPLGIFAMGIATTLFPVMNTQIARKEYEGFKDTFSEGFRTIMFITIPAAVGMIVLSEPVIRVLYKSGSFTESDVKITGVILACYSLGLIGQSGVQIITRGFYAIQDTKTPVKVAAITVAVNAILSAGLTFLTPLGIAGVSLAYSISSMINMYLLYRGLKMKTKGLRTKEIVKSSTKASIASFIMGGAVLIIARTMESIVGVETKLDEVIAVGSAMIIGIPLYFYIAYKFKMSEMDFFLAKIKNKIKKSK</sequence>
<comment type="subcellular location">
    <subcellularLocation>
        <location evidence="1 8">Cell membrane</location>
        <topology evidence="1 8">Multi-pass membrane protein</topology>
    </subcellularLocation>
</comment>
<evidence type="ECO:0000256" key="6">
    <source>
        <dbReference type="ARBA" id="ARBA00022989"/>
    </source>
</evidence>
<dbReference type="GO" id="GO:0005886">
    <property type="term" value="C:plasma membrane"/>
    <property type="evidence" value="ECO:0007669"/>
    <property type="project" value="UniProtKB-SubCell"/>
</dbReference>
<dbReference type="OrthoDB" id="9804143at2"/>
<dbReference type="GO" id="GO:0034204">
    <property type="term" value="P:lipid translocation"/>
    <property type="evidence" value="ECO:0007669"/>
    <property type="project" value="TreeGrafter"/>
</dbReference>
<evidence type="ECO:0000256" key="7">
    <source>
        <dbReference type="ARBA" id="ARBA00023136"/>
    </source>
</evidence>
<keyword evidence="2 8" id="KW-1003">Cell membrane</keyword>
<dbReference type="STRING" id="1121307.CLCY_9c00320"/>
<dbReference type="UniPathway" id="UPA00219"/>
<comment type="function">
    <text evidence="8 9">Involved in peptidoglycan biosynthesis. Transports lipid-linked peptidoglycan precursors from the inner to the outer leaflet of the cytoplasmic membrane.</text>
</comment>
<keyword evidence="3 8" id="KW-0812">Transmembrane</keyword>
<dbReference type="GO" id="GO:0009252">
    <property type="term" value="P:peptidoglycan biosynthetic process"/>
    <property type="evidence" value="ECO:0007669"/>
    <property type="project" value="UniProtKB-UniRule"/>
</dbReference>
<feature type="transmembrane region" description="Helical" evidence="8">
    <location>
        <begin position="320"/>
        <end position="338"/>
    </location>
</feature>
<dbReference type="PATRIC" id="fig|1121307.3.peg.2615"/>
<dbReference type="GO" id="GO:0008360">
    <property type="term" value="P:regulation of cell shape"/>
    <property type="evidence" value="ECO:0007669"/>
    <property type="project" value="UniProtKB-UniRule"/>
</dbReference>
<protein>
    <recommendedName>
        <fullName evidence="8">Probable lipid II flippase MurJ</fullName>
    </recommendedName>
</protein>
<dbReference type="Proteomes" id="UP000036756">
    <property type="component" value="Unassembled WGS sequence"/>
</dbReference>
<keyword evidence="8 9" id="KW-0813">Transport</keyword>
<feature type="transmembrane region" description="Helical" evidence="8">
    <location>
        <begin position="16"/>
        <end position="40"/>
    </location>
</feature>
<feature type="transmembrane region" description="Helical" evidence="8">
    <location>
        <begin position="234"/>
        <end position="256"/>
    </location>
</feature>
<dbReference type="HAMAP" id="MF_02078">
    <property type="entry name" value="MurJ_MviN"/>
    <property type="match status" value="1"/>
</dbReference>
<feature type="transmembrane region" description="Helical" evidence="8">
    <location>
        <begin position="169"/>
        <end position="187"/>
    </location>
</feature>
<evidence type="ECO:0000256" key="4">
    <source>
        <dbReference type="ARBA" id="ARBA00022960"/>
    </source>
</evidence>
<comment type="caution">
    <text evidence="10">The sequence shown here is derived from an EMBL/GenBank/DDBJ whole genome shotgun (WGS) entry which is preliminary data.</text>
</comment>
<evidence type="ECO:0000256" key="8">
    <source>
        <dbReference type="HAMAP-Rule" id="MF_02078"/>
    </source>
</evidence>
<feature type="transmembrane region" description="Helical" evidence="8">
    <location>
        <begin position="358"/>
        <end position="379"/>
    </location>
</feature>
<feature type="transmembrane region" description="Helical" evidence="8">
    <location>
        <begin position="138"/>
        <end position="157"/>
    </location>
</feature>
<keyword evidence="8 9" id="KW-0961">Cell wall biogenesis/degradation</keyword>
<evidence type="ECO:0000256" key="3">
    <source>
        <dbReference type="ARBA" id="ARBA00022692"/>
    </source>
</evidence>
<feature type="transmembrane region" description="Helical" evidence="8">
    <location>
        <begin position="93"/>
        <end position="118"/>
    </location>
</feature>